<dbReference type="EMBL" id="BLLF01001666">
    <property type="protein sequence ID" value="GFH20610.1"/>
    <property type="molecule type" value="Genomic_DNA"/>
</dbReference>
<evidence type="ECO:0000313" key="3">
    <source>
        <dbReference type="Proteomes" id="UP000485058"/>
    </source>
</evidence>
<feature type="non-terminal residue" evidence="2">
    <location>
        <position position="1"/>
    </location>
</feature>
<organism evidence="2 3">
    <name type="scientific">Haematococcus lacustris</name>
    <name type="common">Green alga</name>
    <name type="synonym">Haematococcus pluvialis</name>
    <dbReference type="NCBI Taxonomy" id="44745"/>
    <lineage>
        <taxon>Eukaryota</taxon>
        <taxon>Viridiplantae</taxon>
        <taxon>Chlorophyta</taxon>
        <taxon>core chlorophytes</taxon>
        <taxon>Chlorophyceae</taxon>
        <taxon>CS clade</taxon>
        <taxon>Chlamydomonadales</taxon>
        <taxon>Haematococcaceae</taxon>
        <taxon>Haematococcus</taxon>
    </lineage>
</organism>
<feature type="region of interest" description="Disordered" evidence="1">
    <location>
        <begin position="1"/>
        <end position="21"/>
    </location>
</feature>
<gene>
    <name evidence="2" type="ORF">HaLaN_17760</name>
</gene>
<dbReference type="AlphaFoldDB" id="A0A699ZHJ1"/>
<reference evidence="2 3" key="1">
    <citation type="submission" date="2020-02" db="EMBL/GenBank/DDBJ databases">
        <title>Draft genome sequence of Haematococcus lacustris strain NIES-144.</title>
        <authorList>
            <person name="Morimoto D."/>
            <person name="Nakagawa S."/>
            <person name="Yoshida T."/>
            <person name="Sawayama S."/>
        </authorList>
    </citation>
    <scope>NUCLEOTIDE SEQUENCE [LARGE SCALE GENOMIC DNA]</scope>
    <source>
        <strain evidence="2 3">NIES-144</strain>
    </source>
</reference>
<dbReference type="Proteomes" id="UP000485058">
    <property type="component" value="Unassembled WGS sequence"/>
</dbReference>
<keyword evidence="3" id="KW-1185">Reference proteome</keyword>
<name>A0A699ZHJ1_HAELA</name>
<protein>
    <submittedName>
        <fullName evidence="2">Uncharacterized protein</fullName>
    </submittedName>
</protein>
<evidence type="ECO:0000313" key="2">
    <source>
        <dbReference type="EMBL" id="GFH20610.1"/>
    </source>
</evidence>
<sequence>QPATIKALADHPIPSSTGHPRHWPRNSLFDTVFDPLHVILSPLGSTSHNGVASRRAGLVAGGISVPSSLCCRWTGQVANTSQASTGRCVLGCFEDQHQTHTSPRVSQAAVHQGNQPLKTVSWRWLVAYLKHNGGMDMQELFMWSDGCAGQFMSWIRH</sequence>
<proteinExistence type="predicted"/>
<comment type="caution">
    <text evidence="2">The sequence shown here is derived from an EMBL/GenBank/DDBJ whole genome shotgun (WGS) entry which is preliminary data.</text>
</comment>
<evidence type="ECO:0000256" key="1">
    <source>
        <dbReference type="SAM" id="MobiDB-lite"/>
    </source>
</evidence>
<accession>A0A699ZHJ1</accession>